<dbReference type="Gramene" id="TuG1812G0600000961.01.T01">
    <property type="protein sequence ID" value="TuG1812G0600000961.01.T01.cds472658"/>
    <property type="gene ID" value="TuG1812G0600000961.01"/>
</dbReference>
<proteinExistence type="predicted"/>
<dbReference type="AlphaFoldDB" id="A0A8R7QNS1"/>
<dbReference type="Proteomes" id="UP000015106">
    <property type="component" value="Chromosome 6"/>
</dbReference>
<protein>
    <submittedName>
        <fullName evidence="2">Uncharacterized protein</fullName>
    </submittedName>
</protein>
<feature type="compositionally biased region" description="Low complexity" evidence="1">
    <location>
        <begin position="68"/>
        <end position="80"/>
    </location>
</feature>
<dbReference type="EnsemblPlants" id="TuG1812G0600000961.01.T01">
    <property type="protein sequence ID" value="TuG1812G0600000961.01.T01.cds472658"/>
    <property type="gene ID" value="TuG1812G0600000961.01"/>
</dbReference>
<feature type="compositionally biased region" description="Basic and acidic residues" evidence="1">
    <location>
        <begin position="84"/>
        <end position="95"/>
    </location>
</feature>
<reference evidence="2" key="3">
    <citation type="submission" date="2022-06" db="UniProtKB">
        <authorList>
            <consortium name="EnsemblPlants"/>
        </authorList>
    </citation>
    <scope>IDENTIFICATION</scope>
</reference>
<evidence type="ECO:0000313" key="2">
    <source>
        <dbReference type="EnsemblPlants" id="TuG1812G0600000961.01.T01.cds472658"/>
    </source>
</evidence>
<reference evidence="3" key="1">
    <citation type="journal article" date="2013" name="Nature">
        <title>Draft genome of the wheat A-genome progenitor Triticum urartu.</title>
        <authorList>
            <person name="Ling H.Q."/>
            <person name="Zhao S."/>
            <person name="Liu D."/>
            <person name="Wang J."/>
            <person name="Sun H."/>
            <person name="Zhang C."/>
            <person name="Fan H."/>
            <person name="Li D."/>
            <person name="Dong L."/>
            <person name="Tao Y."/>
            <person name="Gao C."/>
            <person name="Wu H."/>
            <person name="Li Y."/>
            <person name="Cui Y."/>
            <person name="Guo X."/>
            <person name="Zheng S."/>
            <person name="Wang B."/>
            <person name="Yu K."/>
            <person name="Liang Q."/>
            <person name="Yang W."/>
            <person name="Lou X."/>
            <person name="Chen J."/>
            <person name="Feng M."/>
            <person name="Jian J."/>
            <person name="Zhang X."/>
            <person name="Luo G."/>
            <person name="Jiang Y."/>
            <person name="Liu J."/>
            <person name="Wang Z."/>
            <person name="Sha Y."/>
            <person name="Zhang B."/>
            <person name="Wu H."/>
            <person name="Tang D."/>
            <person name="Shen Q."/>
            <person name="Xue P."/>
            <person name="Zou S."/>
            <person name="Wang X."/>
            <person name="Liu X."/>
            <person name="Wang F."/>
            <person name="Yang Y."/>
            <person name="An X."/>
            <person name="Dong Z."/>
            <person name="Zhang K."/>
            <person name="Zhang X."/>
            <person name="Luo M.C."/>
            <person name="Dvorak J."/>
            <person name="Tong Y."/>
            <person name="Wang J."/>
            <person name="Yang H."/>
            <person name="Li Z."/>
            <person name="Wang D."/>
            <person name="Zhang A."/>
            <person name="Wang J."/>
        </authorList>
    </citation>
    <scope>NUCLEOTIDE SEQUENCE</scope>
    <source>
        <strain evidence="3">cv. G1812</strain>
    </source>
</reference>
<sequence>MGTMDELHLRAVPECVTGARPARYDVQHETTRRSTALAIPGGRRRPVHHQGEKAAAQARRKRRNNILQQRHGAGGRQAAADDPVPERVARAREGGRAGGGEGQVPRDHAPAAPRRRWAHRTRVVMWPWNAC</sequence>
<evidence type="ECO:0000313" key="3">
    <source>
        <dbReference type="Proteomes" id="UP000015106"/>
    </source>
</evidence>
<accession>A0A8R7QNS1</accession>
<organism evidence="2 3">
    <name type="scientific">Triticum urartu</name>
    <name type="common">Red wild einkorn</name>
    <name type="synonym">Crithodium urartu</name>
    <dbReference type="NCBI Taxonomy" id="4572"/>
    <lineage>
        <taxon>Eukaryota</taxon>
        <taxon>Viridiplantae</taxon>
        <taxon>Streptophyta</taxon>
        <taxon>Embryophyta</taxon>
        <taxon>Tracheophyta</taxon>
        <taxon>Spermatophyta</taxon>
        <taxon>Magnoliopsida</taxon>
        <taxon>Liliopsida</taxon>
        <taxon>Poales</taxon>
        <taxon>Poaceae</taxon>
        <taxon>BOP clade</taxon>
        <taxon>Pooideae</taxon>
        <taxon>Triticodae</taxon>
        <taxon>Triticeae</taxon>
        <taxon>Triticinae</taxon>
        <taxon>Triticum</taxon>
    </lineage>
</organism>
<evidence type="ECO:0000256" key="1">
    <source>
        <dbReference type="SAM" id="MobiDB-lite"/>
    </source>
</evidence>
<reference evidence="2" key="2">
    <citation type="submission" date="2018-03" db="EMBL/GenBank/DDBJ databases">
        <title>The Triticum urartu genome reveals the dynamic nature of wheat genome evolution.</title>
        <authorList>
            <person name="Ling H."/>
            <person name="Ma B."/>
            <person name="Shi X."/>
            <person name="Liu H."/>
            <person name="Dong L."/>
            <person name="Sun H."/>
            <person name="Cao Y."/>
            <person name="Gao Q."/>
            <person name="Zheng S."/>
            <person name="Li Y."/>
            <person name="Yu Y."/>
            <person name="Du H."/>
            <person name="Qi M."/>
            <person name="Li Y."/>
            <person name="Yu H."/>
            <person name="Cui Y."/>
            <person name="Wang N."/>
            <person name="Chen C."/>
            <person name="Wu H."/>
            <person name="Zhao Y."/>
            <person name="Zhang J."/>
            <person name="Li Y."/>
            <person name="Zhou W."/>
            <person name="Zhang B."/>
            <person name="Hu W."/>
            <person name="Eijk M."/>
            <person name="Tang J."/>
            <person name="Witsenboer H."/>
            <person name="Zhao S."/>
            <person name="Li Z."/>
            <person name="Zhang A."/>
            <person name="Wang D."/>
            <person name="Liang C."/>
        </authorList>
    </citation>
    <scope>NUCLEOTIDE SEQUENCE [LARGE SCALE GENOMIC DNA]</scope>
    <source>
        <strain evidence="2">cv. G1812</strain>
    </source>
</reference>
<feature type="region of interest" description="Disordered" evidence="1">
    <location>
        <begin position="26"/>
        <end position="117"/>
    </location>
</feature>
<name>A0A8R7QNS1_TRIUA</name>
<keyword evidence="3" id="KW-1185">Reference proteome</keyword>